<accession>A0A6G1LC71</accession>
<keyword evidence="3" id="KW-1185">Reference proteome</keyword>
<organism evidence="2 3">
    <name type="scientific">Teratosphaeria nubilosa</name>
    <dbReference type="NCBI Taxonomy" id="161662"/>
    <lineage>
        <taxon>Eukaryota</taxon>
        <taxon>Fungi</taxon>
        <taxon>Dikarya</taxon>
        <taxon>Ascomycota</taxon>
        <taxon>Pezizomycotina</taxon>
        <taxon>Dothideomycetes</taxon>
        <taxon>Dothideomycetidae</taxon>
        <taxon>Mycosphaerellales</taxon>
        <taxon>Teratosphaeriaceae</taxon>
        <taxon>Teratosphaeria</taxon>
    </lineage>
</organism>
<dbReference type="Proteomes" id="UP000799436">
    <property type="component" value="Unassembled WGS sequence"/>
</dbReference>
<feature type="compositionally biased region" description="Low complexity" evidence="1">
    <location>
        <begin position="55"/>
        <end position="88"/>
    </location>
</feature>
<dbReference type="AlphaFoldDB" id="A0A6G1LC71"/>
<dbReference type="EMBL" id="ML995828">
    <property type="protein sequence ID" value="KAF2770169.1"/>
    <property type="molecule type" value="Genomic_DNA"/>
</dbReference>
<evidence type="ECO:0000313" key="3">
    <source>
        <dbReference type="Proteomes" id="UP000799436"/>
    </source>
</evidence>
<evidence type="ECO:0000313" key="2">
    <source>
        <dbReference type="EMBL" id="KAF2770169.1"/>
    </source>
</evidence>
<feature type="region of interest" description="Disordered" evidence="1">
    <location>
        <begin position="50"/>
        <end position="120"/>
    </location>
</feature>
<protein>
    <submittedName>
        <fullName evidence="2">Uncharacterized protein</fullName>
    </submittedName>
</protein>
<evidence type="ECO:0000256" key="1">
    <source>
        <dbReference type="SAM" id="MobiDB-lite"/>
    </source>
</evidence>
<proteinExistence type="predicted"/>
<sequence>MLLCEKAIENSYLVDSPHSTVTAGKGGKVWVPIPPLPLLKYQSQQLRLCLSEPRTTQAPSPSPASSTTLAAPSSATTPLPTPVLAASTVKESRTAESSQWIYDKTGTTKQKPATALTPSL</sequence>
<gene>
    <name evidence="2" type="ORF">EJ03DRAFT_350737</name>
</gene>
<reference evidence="2" key="1">
    <citation type="journal article" date="2020" name="Stud. Mycol.">
        <title>101 Dothideomycetes genomes: a test case for predicting lifestyles and emergence of pathogens.</title>
        <authorList>
            <person name="Haridas S."/>
            <person name="Albert R."/>
            <person name="Binder M."/>
            <person name="Bloem J."/>
            <person name="Labutti K."/>
            <person name="Salamov A."/>
            <person name="Andreopoulos B."/>
            <person name="Baker S."/>
            <person name="Barry K."/>
            <person name="Bills G."/>
            <person name="Bluhm B."/>
            <person name="Cannon C."/>
            <person name="Castanera R."/>
            <person name="Culley D."/>
            <person name="Daum C."/>
            <person name="Ezra D."/>
            <person name="Gonzalez J."/>
            <person name="Henrissat B."/>
            <person name="Kuo A."/>
            <person name="Liang C."/>
            <person name="Lipzen A."/>
            <person name="Lutzoni F."/>
            <person name="Magnuson J."/>
            <person name="Mondo S."/>
            <person name="Nolan M."/>
            <person name="Ohm R."/>
            <person name="Pangilinan J."/>
            <person name="Park H.-J."/>
            <person name="Ramirez L."/>
            <person name="Alfaro M."/>
            <person name="Sun H."/>
            <person name="Tritt A."/>
            <person name="Yoshinaga Y."/>
            <person name="Zwiers L.-H."/>
            <person name="Turgeon B."/>
            <person name="Goodwin S."/>
            <person name="Spatafora J."/>
            <person name="Crous P."/>
            <person name="Grigoriev I."/>
        </authorList>
    </citation>
    <scope>NUCLEOTIDE SEQUENCE</scope>
    <source>
        <strain evidence="2">CBS 116005</strain>
    </source>
</reference>
<feature type="compositionally biased region" description="Polar residues" evidence="1">
    <location>
        <begin position="95"/>
        <end position="120"/>
    </location>
</feature>
<name>A0A6G1LC71_9PEZI</name>